<dbReference type="RefSeq" id="WP_147384366.1">
    <property type="nucleotide sequence ID" value="NZ_QWGR01000032.1"/>
</dbReference>
<protein>
    <recommendedName>
        <fullName evidence="3">Gliding motility-associated C-terminal domain-containing protein</fullName>
    </recommendedName>
</protein>
<accession>A0A399SQV3</accession>
<reference evidence="1 2" key="1">
    <citation type="submission" date="2018-08" db="EMBL/GenBank/DDBJ databases">
        <title>Pallidiluteibacterium maritimus gen. nov., sp. nov., isolated from coastal sediment.</title>
        <authorList>
            <person name="Zhou L.Y."/>
        </authorList>
    </citation>
    <scope>NUCLEOTIDE SEQUENCE [LARGE SCALE GENOMIC DNA]</scope>
    <source>
        <strain evidence="1 2">XSD2</strain>
    </source>
</reference>
<dbReference type="OrthoDB" id="599464at2"/>
<organism evidence="1 2">
    <name type="scientific">Maribellus luteus</name>
    <dbReference type="NCBI Taxonomy" id="2305463"/>
    <lineage>
        <taxon>Bacteria</taxon>
        <taxon>Pseudomonadati</taxon>
        <taxon>Bacteroidota</taxon>
        <taxon>Bacteroidia</taxon>
        <taxon>Marinilabiliales</taxon>
        <taxon>Prolixibacteraceae</taxon>
        <taxon>Maribellus</taxon>
    </lineage>
</organism>
<name>A0A399SQV3_9BACT</name>
<sequence length="502" mass="54709">MKTTLPKRNLTRTLFLGLMFMLLGTLNGYSQVVFDGSYTPGEYDEGDSIVIDPNASSTCDVNTIYAAVQEDAGEYYLVLGIRNGNNGSAIFRYYFNTISGEGCVGETFKNIYYPVDSADIVIEIDVSKDNAYAVYNWDENSQDWVSDGAEFGTHIGDYTASDGEFSEIRAPLTGSSNITDLCDLGSDGNIHLAQYIAFSGGTTSSNVCSARSIEFSYNVNGNIDGSDAYCEGANTETVLTLSGVYGSVIKWQESYDLQVWVDIANTTNTLTTPSNLYQTTYYRAIINSEICPGIEKPTGVATITITPKPSAIVTNETICEDETYTWTVDGVEYLGTDGDTTVHYEGANCAPDTILNITVNDEPQPIVTNETICEDETYTWTVDGVEYPGTDGDTTVHYEGANCAPDTILNITVNDEPQPIVTNETICEDETYTWTVDGVEYLGTDGDTTVHYEGANCAPDTILNITVNDEPQPIVTNETICEDETYTWTVDGVEYLGTDGDT</sequence>
<proteinExistence type="predicted"/>
<gene>
    <name evidence="1" type="ORF">D1614_23495</name>
</gene>
<dbReference type="Proteomes" id="UP000265926">
    <property type="component" value="Unassembled WGS sequence"/>
</dbReference>
<evidence type="ECO:0000313" key="1">
    <source>
        <dbReference type="EMBL" id="RIJ45314.1"/>
    </source>
</evidence>
<keyword evidence="2" id="KW-1185">Reference proteome</keyword>
<dbReference type="AlphaFoldDB" id="A0A399SQV3"/>
<comment type="caution">
    <text evidence="1">The sequence shown here is derived from an EMBL/GenBank/DDBJ whole genome shotgun (WGS) entry which is preliminary data.</text>
</comment>
<evidence type="ECO:0000313" key="2">
    <source>
        <dbReference type="Proteomes" id="UP000265926"/>
    </source>
</evidence>
<evidence type="ECO:0008006" key="3">
    <source>
        <dbReference type="Google" id="ProtNLM"/>
    </source>
</evidence>
<feature type="non-terminal residue" evidence="1">
    <location>
        <position position="502"/>
    </location>
</feature>
<dbReference type="EMBL" id="QWGR01000032">
    <property type="protein sequence ID" value="RIJ45314.1"/>
    <property type="molecule type" value="Genomic_DNA"/>
</dbReference>